<dbReference type="PANTHER" id="PTHR18895:SF74">
    <property type="entry name" value="MTRF1L RELEASE FACTOR GLUTAMINE METHYLTRANSFERASE"/>
    <property type="match status" value="1"/>
</dbReference>
<dbReference type="EMBL" id="JXTG01000005">
    <property type="protein sequence ID" value="KIP21469.1"/>
    <property type="molecule type" value="Genomic_DNA"/>
</dbReference>
<accession>A0A0D0HMT6</accession>
<comment type="caution">
    <text evidence="5">Lacks conserved residue(s) required for the propagation of feature annotation.</text>
</comment>
<dbReference type="Gene3D" id="1.10.8.10">
    <property type="entry name" value="DNA helicase RuvA subunit, C-terminal domain"/>
    <property type="match status" value="1"/>
</dbReference>
<protein>
    <recommendedName>
        <fullName evidence="5">Release factor glutamine methyltransferase</fullName>
        <shortName evidence="5">RF MTase</shortName>
        <ecNumber evidence="5">2.1.1.297</ecNumber>
    </recommendedName>
    <alternativeName>
        <fullName evidence="5">N5-glutamine methyltransferase PrmC</fullName>
    </alternativeName>
    <alternativeName>
        <fullName evidence="5">Protein-(glutamine-N5) MTase PrmC</fullName>
    </alternativeName>
    <alternativeName>
        <fullName evidence="5">Protein-glutamine N-methyltransferase PrmC</fullName>
    </alternativeName>
</protein>
<dbReference type="InterPro" id="IPR029063">
    <property type="entry name" value="SAM-dependent_MTases_sf"/>
</dbReference>
<dbReference type="RefSeq" id="WP_042534980.1">
    <property type="nucleotide sequence ID" value="NZ_JXTG01000005.1"/>
</dbReference>
<feature type="domain" description="Methyltransferase small" evidence="6">
    <location>
        <begin position="103"/>
        <end position="191"/>
    </location>
</feature>
<dbReference type="Gene3D" id="3.40.50.150">
    <property type="entry name" value="Vaccinia Virus protein VP39"/>
    <property type="match status" value="1"/>
</dbReference>
<evidence type="ECO:0000256" key="4">
    <source>
        <dbReference type="ARBA" id="ARBA00048391"/>
    </source>
</evidence>
<evidence type="ECO:0000256" key="5">
    <source>
        <dbReference type="HAMAP-Rule" id="MF_02126"/>
    </source>
</evidence>
<evidence type="ECO:0000259" key="7">
    <source>
        <dbReference type="Pfam" id="PF17827"/>
    </source>
</evidence>
<name>A0A0D0HMT6_9BACL</name>
<gene>
    <name evidence="5" type="primary">prmC</name>
    <name evidence="8" type="ORF">JV16_01472</name>
</gene>
<organism evidence="8 9">
    <name type="scientific">Anoxybacillus ayderensis</name>
    <dbReference type="NCBI Taxonomy" id="265546"/>
    <lineage>
        <taxon>Bacteria</taxon>
        <taxon>Bacillati</taxon>
        <taxon>Bacillota</taxon>
        <taxon>Bacilli</taxon>
        <taxon>Bacillales</taxon>
        <taxon>Anoxybacillaceae</taxon>
        <taxon>Anoxybacillus</taxon>
    </lineage>
</organism>
<comment type="function">
    <text evidence="5">Methylates the class 1 translation termination release factors RF1/PrfA and RF2/PrfB on the glutamine residue of the universally conserved GGQ motif.</text>
</comment>
<evidence type="ECO:0000256" key="1">
    <source>
        <dbReference type="ARBA" id="ARBA00022603"/>
    </source>
</evidence>
<dbReference type="Proteomes" id="UP000032047">
    <property type="component" value="Unassembled WGS sequence"/>
</dbReference>
<reference evidence="8 9" key="1">
    <citation type="submission" date="2015-01" db="EMBL/GenBank/DDBJ databases">
        <title>Genome sequence of Anoxybacillus ayderensis strain AB04.</title>
        <authorList>
            <person name="Belduz A.O."/>
            <person name="Canakci S."/>
            <person name="Chan K.-G."/>
            <person name="Kahar U.M."/>
            <person name="Yaakob A.S."/>
            <person name="Chan C.S."/>
            <person name="Goh K.M."/>
        </authorList>
    </citation>
    <scope>NUCLEOTIDE SEQUENCE [LARGE SCALE GENOMIC DNA]</scope>
    <source>
        <strain evidence="8 9">AB04</strain>
    </source>
</reference>
<dbReference type="InterPro" id="IPR019874">
    <property type="entry name" value="RF_methyltr_PrmC"/>
</dbReference>
<keyword evidence="2 5" id="KW-0808">Transferase</keyword>
<evidence type="ECO:0000256" key="2">
    <source>
        <dbReference type="ARBA" id="ARBA00022679"/>
    </source>
</evidence>
<dbReference type="PANTHER" id="PTHR18895">
    <property type="entry name" value="HEMK METHYLTRANSFERASE"/>
    <property type="match status" value="1"/>
</dbReference>
<dbReference type="NCBIfam" id="TIGR03534">
    <property type="entry name" value="RF_mod_PrmC"/>
    <property type="match status" value="1"/>
</dbReference>
<dbReference type="EC" id="2.1.1.297" evidence="5"/>
<dbReference type="NCBIfam" id="TIGR00536">
    <property type="entry name" value="hemK_fam"/>
    <property type="match status" value="1"/>
</dbReference>
<dbReference type="InterPro" id="IPR040758">
    <property type="entry name" value="PrmC_N"/>
</dbReference>
<evidence type="ECO:0000313" key="9">
    <source>
        <dbReference type="Proteomes" id="UP000032047"/>
    </source>
</evidence>
<feature type="binding site" evidence="5">
    <location>
        <position position="187"/>
    </location>
    <ligand>
        <name>S-adenosyl-L-methionine</name>
        <dbReference type="ChEBI" id="CHEBI:59789"/>
    </ligand>
</feature>
<comment type="catalytic activity">
    <reaction evidence="4 5">
        <text>L-glutaminyl-[peptide chain release factor] + S-adenosyl-L-methionine = N(5)-methyl-L-glutaminyl-[peptide chain release factor] + S-adenosyl-L-homocysteine + H(+)</text>
        <dbReference type="Rhea" id="RHEA:42896"/>
        <dbReference type="Rhea" id="RHEA-COMP:10271"/>
        <dbReference type="Rhea" id="RHEA-COMP:10272"/>
        <dbReference type="ChEBI" id="CHEBI:15378"/>
        <dbReference type="ChEBI" id="CHEBI:30011"/>
        <dbReference type="ChEBI" id="CHEBI:57856"/>
        <dbReference type="ChEBI" id="CHEBI:59789"/>
        <dbReference type="ChEBI" id="CHEBI:61891"/>
        <dbReference type="EC" id="2.1.1.297"/>
    </reaction>
</comment>
<dbReference type="HAMAP" id="MF_02126">
    <property type="entry name" value="RF_methyltr_PrmC"/>
    <property type="match status" value="1"/>
</dbReference>
<dbReference type="AlphaFoldDB" id="A0A0D0HMT6"/>
<dbReference type="PATRIC" id="fig|265546.4.peg.1472"/>
<evidence type="ECO:0000259" key="6">
    <source>
        <dbReference type="Pfam" id="PF05175"/>
    </source>
</evidence>
<comment type="similarity">
    <text evidence="5">Belongs to the protein N5-glutamine methyltransferase family. PrmC subfamily.</text>
</comment>
<comment type="caution">
    <text evidence="8">The sequence shown here is derived from an EMBL/GenBank/DDBJ whole genome shotgun (WGS) entry which is preliminary data.</text>
</comment>
<dbReference type="Pfam" id="PF17827">
    <property type="entry name" value="PrmC_N"/>
    <property type="match status" value="1"/>
</dbReference>
<sequence length="283" mass="31778">MSSKIYEVLQWASSFFREHGKEETAAEWLLRHHLHMTRAQLFANLREPIDETCKQTFMADVKKHALQNIPIQYLIGYEQFYGRTFIVNEQVLIPRPETEELVSHVLARTTEKPLSVVDVGTGSGAIAVTLSLERPTWHVYGVDISASSLEVAKRNAEQLGARVHWLEGDLLQPIIDRGIRVDVVVSNPPYIPAHDIPTLSPIVQKEPLRALVGGEDGLLFYRRLANELPYVVTPQALIAFEIGHGQGQAVQTMLQQTFPSARIDVLFDINGKERIVIADLASE</sequence>
<dbReference type="CDD" id="cd02440">
    <property type="entry name" value="AdoMet_MTases"/>
    <property type="match status" value="1"/>
</dbReference>
<keyword evidence="3 5" id="KW-0949">S-adenosyl-L-methionine</keyword>
<proteinExistence type="inferred from homology"/>
<feature type="domain" description="Release factor glutamine methyltransferase N-terminal" evidence="7">
    <location>
        <begin position="7"/>
        <end position="76"/>
    </location>
</feature>
<dbReference type="Pfam" id="PF05175">
    <property type="entry name" value="MTS"/>
    <property type="match status" value="1"/>
</dbReference>
<feature type="binding site" evidence="5">
    <location>
        <begin position="187"/>
        <end position="190"/>
    </location>
    <ligand>
        <name>substrate</name>
    </ligand>
</feature>
<dbReference type="InterPro" id="IPR050320">
    <property type="entry name" value="N5-glutamine_MTase"/>
</dbReference>
<dbReference type="InterPro" id="IPR002052">
    <property type="entry name" value="DNA_methylase_N6_adenine_CS"/>
</dbReference>
<keyword evidence="9" id="KW-1185">Reference proteome</keyword>
<dbReference type="InterPro" id="IPR007848">
    <property type="entry name" value="Small_mtfrase_dom"/>
</dbReference>
<evidence type="ECO:0000256" key="3">
    <source>
        <dbReference type="ARBA" id="ARBA00022691"/>
    </source>
</evidence>
<dbReference type="SUPFAM" id="SSF53335">
    <property type="entry name" value="S-adenosyl-L-methionine-dependent methyltransferases"/>
    <property type="match status" value="1"/>
</dbReference>
<dbReference type="GO" id="GO:0032259">
    <property type="term" value="P:methylation"/>
    <property type="evidence" value="ECO:0007669"/>
    <property type="project" value="UniProtKB-KW"/>
</dbReference>
<dbReference type="InterPro" id="IPR004556">
    <property type="entry name" value="HemK-like"/>
</dbReference>
<evidence type="ECO:0000313" key="8">
    <source>
        <dbReference type="EMBL" id="KIP21469.1"/>
    </source>
</evidence>
<feature type="binding site" evidence="5">
    <location>
        <begin position="120"/>
        <end position="124"/>
    </location>
    <ligand>
        <name>S-adenosyl-L-methionine</name>
        <dbReference type="ChEBI" id="CHEBI:59789"/>
    </ligand>
</feature>
<keyword evidence="1 5" id="KW-0489">Methyltransferase</keyword>
<dbReference type="GO" id="GO:0102559">
    <property type="term" value="F:peptide chain release factor N(5)-glutamine methyltransferase activity"/>
    <property type="evidence" value="ECO:0007669"/>
    <property type="project" value="UniProtKB-EC"/>
</dbReference>
<dbReference type="PROSITE" id="PS00092">
    <property type="entry name" value="N6_MTASE"/>
    <property type="match status" value="1"/>
</dbReference>
<dbReference type="GO" id="GO:0003676">
    <property type="term" value="F:nucleic acid binding"/>
    <property type="evidence" value="ECO:0007669"/>
    <property type="project" value="InterPro"/>
</dbReference>
<feature type="binding site" evidence="5">
    <location>
        <position position="143"/>
    </location>
    <ligand>
        <name>S-adenosyl-L-methionine</name>
        <dbReference type="ChEBI" id="CHEBI:59789"/>
    </ligand>
</feature>